<keyword evidence="2" id="KW-1185">Reference proteome</keyword>
<dbReference type="EMBL" id="SLVV01000002">
    <property type="protein sequence ID" value="TCN27476.1"/>
    <property type="molecule type" value="Genomic_DNA"/>
</dbReference>
<organism evidence="1 2">
    <name type="scientific">Mesobacillus foraminis</name>
    <dbReference type="NCBI Taxonomy" id="279826"/>
    <lineage>
        <taxon>Bacteria</taxon>
        <taxon>Bacillati</taxon>
        <taxon>Bacillota</taxon>
        <taxon>Bacilli</taxon>
        <taxon>Bacillales</taxon>
        <taxon>Bacillaceae</taxon>
        <taxon>Mesobacillus</taxon>
    </lineage>
</organism>
<dbReference type="Proteomes" id="UP000295689">
    <property type="component" value="Unassembled WGS sequence"/>
</dbReference>
<protein>
    <recommendedName>
        <fullName evidence="3">Fur-regulated basic protein A</fullName>
    </recommendedName>
</protein>
<evidence type="ECO:0008006" key="3">
    <source>
        <dbReference type="Google" id="ProtNLM"/>
    </source>
</evidence>
<sequence>MLTLKRYFLKDNERYAMEEIILTYNSELSREEVYKMDDKELITMYKTCKNEDCIASSY</sequence>
<evidence type="ECO:0000313" key="2">
    <source>
        <dbReference type="Proteomes" id="UP000295689"/>
    </source>
</evidence>
<comment type="caution">
    <text evidence="1">The sequence shown here is derived from an EMBL/GenBank/DDBJ whole genome shotgun (WGS) entry which is preliminary data.</text>
</comment>
<dbReference type="RefSeq" id="WP_181215821.1">
    <property type="nucleotide sequence ID" value="NZ_JABUHM010000001.1"/>
</dbReference>
<accession>A0A4R2BKH5</accession>
<gene>
    <name evidence="1" type="ORF">EV146_102430</name>
</gene>
<reference evidence="1 2" key="1">
    <citation type="journal article" date="2015" name="Stand. Genomic Sci.">
        <title>Genomic Encyclopedia of Bacterial and Archaeal Type Strains, Phase III: the genomes of soil and plant-associated and newly described type strains.</title>
        <authorList>
            <person name="Whitman W.B."/>
            <person name="Woyke T."/>
            <person name="Klenk H.P."/>
            <person name="Zhou Y."/>
            <person name="Lilburn T.G."/>
            <person name="Beck B.J."/>
            <person name="De Vos P."/>
            <person name="Vandamme P."/>
            <person name="Eisen J.A."/>
            <person name="Garrity G."/>
            <person name="Hugenholtz P."/>
            <person name="Kyrpides N.C."/>
        </authorList>
    </citation>
    <scope>NUCLEOTIDE SEQUENCE [LARGE SCALE GENOMIC DNA]</scope>
    <source>
        <strain evidence="1 2">CV53</strain>
    </source>
</reference>
<evidence type="ECO:0000313" key="1">
    <source>
        <dbReference type="EMBL" id="TCN27476.1"/>
    </source>
</evidence>
<name>A0A4R2BKH5_9BACI</name>
<dbReference type="AlphaFoldDB" id="A0A4R2BKH5"/>
<proteinExistence type="predicted"/>